<dbReference type="SUPFAM" id="SSF52540">
    <property type="entry name" value="P-loop containing nucleoside triphosphate hydrolases"/>
    <property type="match status" value="1"/>
</dbReference>
<organism evidence="5 6">
    <name type="scientific">Recurvomyces mirabilis</name>
    <dbReference type="NCBI Taxonomy" id="574656"/>
    <lineage>
        <taxon>Eukaryota</taxon>
        <taxon>Fungi</taxon>
        <taxon>Dikarya</taxon>
        <taxon>Ascomycota</taxon>
        <taxon>Pezizomycotina</taxon>
        <taxon>Dothideomycetes</taxon>
        <taxon>Dothideomycetidae</taxon>
        <taxon>Mycosphaerellales</taxon>
        <taxon>Teratosphaeriaceae</taxon>
        <taxon>Recurvomyces</taxon>
    </lineage>
</organism>
<feature type="region of interest" description="Disordered" evidence="2">
    <location>
        <begin position="248"/>
        <end position="270"/>
    </location>
</feature>
<dbReference type="Gene3D" id="3.40.50.300">
    <property type="entry name" value="P-loop containing nucleotide triphosphate hydrolases"/>
    <property type="match status" value="1"/>
</dbReference>
<dbReference type="InterPro" id="IPR056884">
    <property type="entry name" value="NPHP3-like_N"/>
</dbReference>
<gene>
    <name evidence="5" type="ORF">LTR78_009735</name>
</gene>
<dbReference type="InterPro" id="IPR010730">
    <property type="entry name" value="HET"/>
</dbReference>
<proteinExistence type="predicted"/>
<dbReference type="PANTHER" id="PTHR10622:SF10">
    <property type="entry name" value="HET DOMAIN-CONTAINING PROTEIN"/>
    <property type="match status" value="1"/>
</dbReference>
<evidence type="ECO:0000313" key="6">
    <source>
        <dbReference type="Proteomes" id="UP001274830"/>
    </source>
</evidence>
<dbReference type="PANTHER" id="PTHR10622">
    <property type="entry name" value="HET DOMAIN-CONTAINING PROTEIN"/>
    <property type="match status" value="1"/>
</dbReference>
<keyword evidence="1" id="KW-0677">Repeat</keyword>
<dbReference type="InterPro" id="IPR027417">
    <property type="entry name" value="P-loop_NTPase"/>
</dbReference>
<keyword evidence="6" id="KW-1185">Reference proteome</keyword>
<evidence type="ECO:0000259" key="3">
    <source>
        <dbReference type="Pfam" id="PF06985"/>
    </source>
</evidence>
<dbReference type="EMBL" id="JAUTXT010000057">
    <property type="protein sequence ID" value="KAK3670382.1"/>
    <property type="molecule type" value="Genomic_DNA"/>
</dbReference>
<dbReference type="Proteomes" id="UP001274830">
    <property type="component" value="Unassembled WGS sequence"/>
</dbReference>
<sequence length="763" mass="86646">MRLINNSEDGPLSLTKDLHDDSIPPYAILSHTWGADDEELTYQDLCNGTGKDKAGYAKLDFCVQQAKKDGLEYCWIDTCCIDKANATELSEALNSMFRWYSNARVCYVYLSDVTCLKRSAEGSSDMLWEAAFRSSRWFSRGWTLQELLAPMNVEFYSRDGQLLGSKRTLDKMIQLIAKIPAAALQGRHLASWSPEQRMEWRANRVTKRKEDEVYSLLGIFGVHMTPIYGEGEHAWVRLKDEISKSFRSRLDKPPTGSLEADSGQPSGSITGQDMVASLRFEQMEARRPTIKQAYSSTCEWVLEHPIFRLWLGSGRADAPGGVLWINGKPGCGKSTLMKHLHKSAEKTRSQNEIIVTQLQDLRDALAASMSTLGGPQYSGIWTIGLLQEMLTIAANSLPGRKLKIYIDALDECDEQQVRDMIMFFEGLTERALDHQCQINICFASRHYPAIDMRSGSKITLEQEKGHNEDLVKYVHKHLQAGTGKQVESIKVEICEKANSVFLWAVLVVEILNAEYRRGRLFAVKWRLKEIPPKLHELFMDIIKRDTVNLDELLLSLQWILFVKRPLKCAEYYCAMASGLDPSGQSLDEWDPEYITFEHMKTYVQHSSKGFAELTQTKEPTVQFIHESIRDFLLKDGGLSNLLDSCGSSVESSSHERLKSCCNHYLTNRPTLGLERHKASTDQARALLLCCQTRLPFLQYSVHSMLYHSDKAAHDISQEDFIRQIDLRALIRLANAFTTFEFMKLAEDARLAYILAEGVTTQHS</sequence>
<feature type="domain" description="Heterokaryon incompatibility" evidence="3">
    <location>
        <begin position="26"/>
        <end position="114"/>
    </location>
</feature>
<comment type="caution">
    <text evidence="5">The sequence shown here is derived from an EMBL/GenBank/DDBJ whole genome shotgun (WGS) entry which is preliminary data.</text>
</comment>
<protein>
    <recommendedName>
        <fullName evidence="7">HET-domain-containing protein</fullName>
    </recommendedName>
</protein>
<accession>A0AAE0TND7</accession>
<evidence type="ECO:0008006" key="7">
    <source>
        <dbReference type="Google" id="ProtNLM"/>
    </source>
</evidence>
<dbReference type="Pfam" id="PF24883">
    <property type="entry name" value="NPHP3_N"/>
    <property type="match status" value="1"/>
</dbReference>
<dbReference type="Pfam" id="PF06985">
    <property type="entry name" value="HET"/>
    <property type="match status" value="1"/>
</dbReference>
<feature type="domain" description="Nephrocystin 3-like N-terminal" evidence="4">
    <location>
        <begin position="297"/>
        <end position="348"/>
    </location>
</feature>
<dbReference type="AlphaFoldDB" id="A0AAE0TND7"/>
<evidence type="ECO:0000256" key="1">
    <source>
        <dbReference type="ARBA" id="ARBA00022737"/>
    </source>
</evidence>
<evidence type="ECO:0000256" key="2">
    <source>
        <dbReference type="SAM" id="MobiDB-lite"/>
    </source>
</evidence>
<reference evidence="5" key="1">
    <citation type="submission" date="2023-07" db="EMBL/GenBank/DDBJ databases">
        <title>Black Yeasts Isolated from many extreme environments.</title>
        <authorList>
            <person name="Coleine C."/>
            <person name="Stajich J.E."/>
            <person name="Selbmann L."/>
        </authorList>
    </citation>
    <scope>NUCLEOTIDE SEQUENCE</scope>
    <source>
        <strain evidence="5">CCFEE 5485</strain>
    </source>
</reference>
<evidence type="ECO:0000313" key="5">
    <source>
        <dbReference type="EMBL" id="KAK3670382.1"/>
    </source>
</evidence>
<name>A0AAE0TND7_9PEZI</name>
<evidence type="ECO:0000259" key="4">
    <source>
        <dbReference type="Pfam" id="PF24883"/>
    </source>
</evidence>